<dbReference type="FunFam" id="1.20.1640.10:FF:000001">
    <property type="entry name" value="Efflux pump membrane transporter"/>
    <property type="match status" value="1"/>
</dbReference>
<dbReference type="Proteomes" id="UP000198728">
    <property type="component" value="Unassembled WGS sequence"/>
</dbReference>
<evidence type="ECO:0000256" key="3">
    <source>
        <dbReference type="ARBA" id="ARBA00022448"/>
    </source>
</evidence>
<name>A0A1I1HS25_9RHOB</name>
<dbReference type="Gene3D" id="3.30.70.1320">
    <property type="entry name" value="Multidrug efflux transporter AcrB pore domain like"/>
    <property type="match status" value="1"/>
</dbReference>
<dbReference type="RefSeq" id="WP_093360178.1">
    <property type="nucleotide sequence ID" value="NZ_FOLG01000003.1"/>
</dbReference>
<dbReference type="Gene3D" id="3.30.2090.10">
    <property type="entry name" value="Multidrug efflux transporter AcrB TolC docking domain, DN and DC subdomains"/>
    <property type="match status" value="2"/>
</dbReference>
<dbReference type="GO" id="GO:0009636">
    <property type="term" value="P:response to toxic substance"/>
    <property type="evidence" value="ECO:0007669"/>
    <property type="project" value="UniProtKB-ARBA"/>
</dbReference>
<feature type="transmembrane region" description="Helical" evidence="9">
    <location>
        <begin position="871"/>
        <end position="890"/>
    </location>
</feature>
<dbReference type="SUPFAM" id="SSF82866">
    <property type="entry name" value="Multidrug efflux transporter AcrB transmembrane domain"/>
    <property type="match status" value="2"/>
</dbReference>
<dbReference type="AlphaFoldDB" id="A0A1I1HS25"/>
<feature type="transmembrane region" description="Helical" evidence="9">
    <location>
        <begin position="395"/>
        <end position="415"/>
    </location>
</feature>
<dbReference type="Pfam" id="PF00873">
    <property type="entry name" value="ACR_tran"/>
    <property type="match status" value="1"/>
</dbReference>
<dbReference type="NCBIfam" id="NF000282">
    <property type="entry name" value="RND_permease_1"/>
    <property type="match status" value="1"/>
</dbReference>
<evidence type="ECO:0000313" key="11">
    <source>
        <dbReference type="Proteomes" id="UP000198728"/>
    </source>
</evidence>
<dbReference type="GO" id="GO:0042910">
    <property type="term" value="F:xenobiotic transmembrane transporter activity"/>
    <property type="evidence" value="ECO:0007669"/>
    <property type="project" value="TreeGrafter"/>
</dbReference>
<dbReference type="GO" id="GO:0015562">
    <property type="term" value="F:efflux transmembrane transporter activity"/>
    <property type="evidence" value="ECO:0007669"/>
    <property type="project" value="InterPro"/>
</dbReference>
<feature type="transmembrane region" description="Helical" evidence="9">
    <location>
        <begin position="368"/>
        <end position="389"/>
    </location>
</feature>
<dbReference type="OrthoDB" id="9807350at2"/>
<protein>
    <recommendedName>
        <fullName evidence="9">Efflux pump membrane transporter</fullName>
    </recommendedName>
</protein>
<dbReference type="InterPro" id="IPR001036">
    <property type="entry name" value="Acrflvin-R"/>
</dbReference>
<evidence type="ECO:0000256" key="2">
    <source>
        <dbReference type="ARBA" id="ARBA00010942"/>
    </source>
</evidence>
<dbReference type="PANTHER" id="PTHR32063:SF76">
    <property type="entry name" value="EFFLUX PUMP MEMBRANE TRANSPORTER"/>
    <property type="match status" value="1"/>
</dbReference>
<dbReference type="GO" id="GO:0005886">
    <property type="term" value="C:plasma membrane"/>
    <property type="evidence" value="ECO:0007669"/>
    <property type="project" value="UniProtKB-SubCell"/>
</dbReference>
<keyword evidence="3 9" id="KW-0813">Transport</keyword>
<evidence type="ECO:0000256" key="1">
    <source>
        <dbReference type="ARBA" id="ARBA00004429"/>
    </source>
</evidence>
<evidence type="ECO:0000256" key="9">
    <source>
        <dbReference type="RuleBase" id="RU364070"/>
    </source>
</evidence>
<feature type="transmembrane region" description="Helical" evidence="9">
    <location>
        <begin position="342"/>
        <end position="361"/>
    </location>
</feature>
<proteinExistence type="inferred from homology"/>
<sequence length="1052" mass="111674">MLSAIFVDRPRFALVIAILTTIAGLLALMTLPVAQYPDIVPPQVQVSTAYPGASGKVVAETVAQPIEAKVVGVDKAIYMKSVSGDDGSYTLTVSFELGTDPDINTVNVNNRVQQALSQLPDEVQRAGLVVKKKSSALLGVIAVSSPEGTHDPLFISNFATINLLDQIRSIPGVGDATLWAAQDYSMRVWVDTDRLTTLGLTTNDLIAAIRSQNVQAAVGRIGARPVNNDQRVQLNIQTKGRLASVEEFNDIVIRTGDDGSILRLGYVARVELGARNLDRDTTLNGKPAAAIAIYQSPGANALTTLDGVREKVSEIAKTFPGDMEWKVTYDPTKFVTATIEEVQRTLIEAFVLVVLVVFLFLGNLRATLIPTIAVPVSLIGAFVALNALGYSANTVSLLALVLAIGIVVDDAIVVVENVERVMEERPELSPADATKLAMQEITAPIVAITLVLLSVFVPIGFIPGITGELFRQFAVTIAFAMAISAINALTLSPALCALLLKPHHGPRRGVMAKISRGIDGIRNAYGSTVARLVRISVIGLVLVAVAGAAIWGMLRATPTGFLPNDDQGAFFVVMKLPADASVSRTADVVAQAEQIILQDETVADVTSVVGLNFIDSYSQANAAFSVVTLKPFDERLGEGQGAADVIERLSKELAGLRGGIAVPMAPPPIIGLGTGGGFTYMVQNDRAADPQTFAQAVRGLVIAANQVPYLQRVFSTYSPNNPSIYLDIDRDKAQLLGVNVSDIFQSLQAVLGGYYVNDLNLYGRTWQVQLEAEAADRDQISDIYRIHVRSAKGDMVPMRSLVTARLVTGPPAIIRYNNSEAVSVLGGPAPGVASGTALRAMEAVSAKTLPPGFSGSWTDTAYQEKKTEGTLPVVLGLAVLFAFLCLVALYESWTIPIPVLLSVSIGVAGSFGALLLTGLPLDLYAQIGMVVLIGLAVKNAILIVEFAKERRDAGVPLREAAIDGARLRFRPVIMTSLAFILGLVPLVTAEGAAELARRAVGTPVFGGMIFASALGIFAIPPLYVVFQSMRERVKRRGAGKSPAEGSLSDPAE</sequence>
<evidence type="ECO:0000256" key="6">
    <source>
        <dbReference type="ARBA" id="ARBA00022692"/>
    </source>
</evidence>
<keyword evidence="4" id="KW-1003">Cell membrane</keyword>
<dbReference type="NCBIfam" id="TIGR00915">
    <property type="entry name" value="2A0602"/>
    <property type="match status" value="1"/>
</dbReference>
<dbReference type="PRINTS" id="PR00702">
    <property type="entry name" value="ACRIFLAVINRP"/>
</dbReference>
<evidence type="ECO:0000256" key="5">
    <source>
        <dbReference type="ARBA" id="ARBA00022519"/>
    </source>
</evidence>
<reference evidence="10 11" key="1">
    <citation type="submission" date="2016-10" db="EMBL/GenBank/DDBJ databases">
        <authorList>
            <person name="de Groot N.N."/>
        </authorList>
    </citation>
    <scope>NUCLEOTIDE SEQUENCE [LARGE SCALE GENOMIC DNA]</scope>
    <source>
        <strain evidence="10 11">DSM 19548</strain>
    </source>
</reference>
<dbReference type="Gene3D" id="3.30.70.1440">
    <property type="entry name" value="Multidrug efflux transporter AcrB pore domain"/>
    <property type="match status" value="1"/>
</dbReference>
<gene>
    <name evidence="10" type="ORF">SAMN04488094_103206</name>
</gene>
<keyword evidence="8 9" id="KW-0472">Membrane</keyword>
<evidence type="ECO:0000256" key="7">
    <source>
        <dbReference type="ARBA" id="ARBA00022989"/>
    </source>
</evidence>
<keyword evidence="6 9" id="KW-0812">Transmembrane</keyword>
<evidence type="ECO:0000256" key="8">
    <source>
        <dbReference type="ARBA" id="ARBA00023136"/>
    </source>
</evidence>
<comment type="subcellular location">
    <subcellularLocation>
        <location evidence="1 9">Cell inner membrane</location>
        <topology evidence="1 9">Multi-pass membrane protein</topology>
    </subcellularLocation>
</comment>
<accession>A0A1I1HS25</accession>
<feature type="transmembrane region" description="Helical" evidence="9">
    <location>
        <begin position="1007"/>
        <end position="1026"/>
    </location>
</feature>
<dbReference type="PANTHER" id="PTHR32063">
    <property type="match status" value="1"/>
</dbReference>
<feature type="transmembrane region" description="Helical" evidence="9">
    <location>
        <begin position="967"/>
        <end position="987"/>
    </location>
</feature>
<dbReference type="EMBL" id="FOLG01000003">
    <property type="protein sequence ID" value="SFC24768.1"/>
    <property type="molecule type" value="Genomic_DNA"/>
</dbReference>
<dbReference type="Gene3D" id="1.20.1640.10">
    <property type="entry name" value="Multidrug efflux transporter AcrB transmembrane domain"/>
    <property type="match status" value="2"/>
</dbReference>
<keyword evidence="5 9" id="KW-0997">Cell inner membrane</keyword>
<dbReference type="SUPFAM" id="SSF82693">
    <property type="entry name" value="Multidrug efflux transporter AcrB pore domain, PN1, PN2, PC1 and PC2 subdomains"/>
    <property type="match status" value="4"/>
</dbReference>
<feature type="transmembrane region" description="Helical" evidence="9">
    <location>
        <begin position="477"/>
        <end position="500"/>
    </location>
</feature>
<dbReference type="InterPro" id="IPR027463">
    <property type="entry name" value="AcrB_DN_DC_subdom"/>
</dbReference>
<dbReference type="SUPFAM" id="SSF82714">
    <property type="entry name" value="Multidrug efflux transporter AcrB TolC docking domain, DN and DC subdomains"/>
    <property type="match status" value="2"/>
</dbReference>
<keyword evidence="7 9" id="KW-1133">Transmembrane helix</keyword>
<dbReference type="STRING" id="441112.SAMN04488094_103206"/>
<comment type="similarity">
    <text evidence="2 9">Belongs to the resistance-nodulation-cell division (RND) (TC 2.A.6) family.</text>
</comment>
<organism evidence="10 11">
    <name type="scientific">Tropicimonas isoalkanivorans</name>
    <dbReference type="NCBI Taxonomy" id="441112"/>
    <lineage>
        <taxon>Bacteria</taxon>
        <taxon>Pseudomonadati</taxon>
        <taxon>Pseudomonadota</taxon>
        <taxon>Alphaproteobacteria</taxon>
        <taxon>Rhodobacterales</taxon>
        <taxon>Roseobacteraceae</taxon>
        <taxon>Tropicimonas</taxon>
    </lineage>
</organism>
<feature type="transmembrane region" description="Helical" evidence="9">
    <location>
        <begin position="12"/>
        <end position="34"/>
    </location>
</feature>
<evidence type="ECO:0000313" key="10">
    <source>
        <dbReference type="EMBL" id="SFC24768.1"/>
    </source>
</evidence>
<keyword evidence="11" id="KW-1185">Reference proteome</keyword>
<feature type="transmembrane region" description="Helical" evidence="9">
    <location>
        <begin position="532"/>
        <end position="554"/>
    </location>
</feature>
<feature type="transmembrane region" description="Helical" evidence="9">
    <location>
        <begin position="923"/>
        <end position="946"/>
    </location>
</feature>
<evidence type="ECO:0000256" key="4">
    <source>
        <dbReference type="ARBA" id="ARBA00022475"/>
    </source>
</evidence>
<dbReference type="InterPro" id="IPR004764">
    <property type="entry name" value="MdtF-like"/>
</dbReference>
<feature type="transmembrane region" description="Helical" evidence="9">
    <location>
        <begin position="445"/>
        <end position="465"/>
    </location>
</feature>
<feature type="transmembrane region" description="Helical" evidence="9">
    <location>
        <begin position="897"/>
        <end position="917"/>
    </location>
</feature>
<dbReference type="Gene3D" id="3.30.70.1430">
    <property type="entry name" value="Multidrug efflux transporter AcrB pore domain"/>
    <property type="match status" value="2"/>
</dbReference>